<sequence>MNIVFIRHGSTELNHKHVYAGVIDSEISQKGIEEIKSIKKHLQKIKFHEVYSSPLKRAVQTTKLLAENYKIDSRLSEMNFGIFEGLNYCQIESKYANESKAWAQDVLNYSIPKGESLAEVFNRTKVFIEEVGSKKGDILVVTHGGVIACALSLVFNQYDYFYKFKVMHGTASVISIEDGYMYIKAINCIDNIVDVL</sequence>
<name>R4K8G1_CLOPA</name>
<gene>
    <name evidence="3" type="ORF">Clopa_4109</name>
</gene>
<dbReference type="CDD" id="cd07067">
    <property type="entry name" value="HP_PGM_like"/>
    <property type="match status" value="1"/>
</dbReference>
<evidence type="ECO:0000256" key="2">
    <source>
        <dbReference type="PIRSR" id="PIRSR613078-2"/>
    </source>
</evidence>
<dbReference type="InterPro" id="IPR013078">
    <property type="entry name" value="His_Pase_superF_clade-1"/>
</dbReference>
<evidence type="ECO:0000313" key="3">
    <source>
        <dbReference type="EMBL" id="AGK98848.1"/>
    </source>
</evidence>
<dbReference type="AlphaFoldDB" id="R4K8G1"/>
<feature type="active site" description="Proton donor/acceptor" evidence="1">
    <location>
        <position position="77"/>
    </location>
</feature>
<dbReference type="PANTHER" id="PTHR48100">
    <property type="entry name" value="BROAD-SPECIFICITY PHOSPHATASE YOR283W-RELATED"/>
    <property type="match status" value="1"/>
</dbReference>
<evidence type="ECO:0000256" key="1">
    <source>
        <dbReference type="PIRSR" id="PIRSR613078-1"/>
    </source>
</evidence>
<feature type="binding site" evidence="2">
    <location>
        <begin position="7"/>
        <end position="14"/>
    </location>
    <ligand>
        <name>substrate</name>
    </ligand>
</feature>
<accession>R4K8G1</accession>
<organism evidence="3 4">
    <name type="scientific">Clostridium pasteurianum BC1</name>
    <dbReference type="NCBI Taxonomy" id="86416"/>
    <lineage>
        <taxon>Bacteria</taxon>
        <taxon>Bacillati</taxon>
        <taxon>Bacillota</taxon>
        <taxon>Clostridia</taxon>
        <taxon>Eubacteriales</taxon>
        <taxon>Clostridiaceae</taxon>
        <taxon>Clostridium</taxon>
    </lineage>
</organism>
<dbReference type="GO" id="GO:0016791">
    <property type="term" value="F:phosphatase activity"/>
    <property type="evidence" value="ECO:0007669"/>
    <property type="project" value="TreeGrafter"/>
</dbReference>
<evidence type="ECO:0000313" key="4">
    <source>
        <dbReference type="Proteomes" id="UP000013523"/>
    </source>
</evidence>
<dbReference type="InterPro" id="IPR029033">
    <property type="entry name" value="His_PPase_superfam"/>
</dbReference>
<dbReference type="EMBL" id="CP003261">
    <property type="protein sequence ID" value="AGK98848.1"/>
    <property type="molecule type" value="Genomic_DNA"/>
</dbReference>
<dbReference type="InterPro" id="IPR050275">
    <property type="entry name" value="PGM_Phosphatase"/>
</dbReference>
<proteinExistence type="predicted"/>
<dbReference type="HOGENOM" id="CLU_033323_8_4_9"/>
<dbReference type="Pfam" id="PF00300">
    <property type="entry name" value="His_Phos_1"/>
    <property type="match status" value="1"/>
</dbReference>
<dbReference type="GO" id="GO:0005737">
    <property type="term" value="C:cytoplasm"/>
    <property type="evidence" value="ECO:0007669"/>
    <property type="project" value="TreeGrafter"/>
</dbReference>
<dbReference type="PANTHER" id="PTHR48100:SF1">
    <property type="entry name" value="HISTIDINE PHOSPHATASE FAMILY PROTEIN-RELATED"/>
    <property type="match status" value="1"/>
</dbReference>
<feature type="binding site" evidence="2">
    <location>
        <position position="57"/>
    </location>
    <ligand>
        <name>substrate</name>
    </ligand>
</feature>
<dbReference type="Gene3D" id="3.40.50.1240">
    <property type="entry name" value="Phosphoglycerate mutase-like"/>
    <property type="match status" value="1"/>
</dbReference>
<reference evidence="3 4" key="1">
    <citation type="submission" date="2012-01" db="EMBL/GenBank/DDBJ databases">
        <title>Complete sequence of chromosome of Clostridium pasteurianum BC1.</title>
        <authorList>
            <consortium name="US DOE Joint Genome Institute"/>
            <person name="Lucas S."/>
            <person name="Han J."/>
            <person name="Lapidus A."/>
            <person name="Cheng J.-F."/>
            <person name="Goodwin L."/>
            <person name="Pitluck S."/>
            <person name="Peters L."/>
            <person name="Mikhailova N."/>
            <person name="Teshima H."/>
            <person name="Detter J.C."/>
            <person name="Han C."/>
            <person name="Tapia R."/>
            <person name="Land M."/>
            <person name="Hauser L."/>
            <person name="Kyrpides N."/>
            <person name="Ivanova N."/>
            <person name="Pagani I."/>
            <person name="Dunn J."/>
            <person name="Taghavi S."/>
            <person name="Francis A."/>
            <person name="van der Lelie D."/>
            <person name="Woyke T."/>
        </authorList>
    </citation>
    <scope>NUCLEOTIDE SEQUENCE [LARGE SCALE GENOMIC DNA]</scope>
    <source>
        <strain evidence="3 4">BC1</strain>
    </source>
</reference>
<dbReference type="eggNOG" id="COG0406">
    <property type="taxonomic scope" value="Bacteria"/>
</dbReference>
<protein>
    <submittedName>
        <fullName evidence="3">Fructose-2,6-bisphosphatase</fullName>
    </submittedName>
</protein>
<dbReference type="STRING" id="86416.Clopa_4109"/>
<dbReference type="PATRIC" id="fig|86416.3.peg.4109"/>
<feature type="active site" description="Tele-phosphohistidine intermediate" evidence="1">
    <location>
        <position position="8"/>
    </location>
</feature>
<keyword evidence="4" id="KW-1185">Reference proteome</keyword>
<dbReference type="RefSeq" id="WP_015617123.1">
    <property type="nucleotide sequence ID" value="NC_021182.1"/>
</dbReference>
<dbReference type="KEGG" id="cpas:Clopa_4109"/>
<dbReference type="OrthoDB" id="7925971at2"/>
<dbReference type="SUPFAM" id="SSF53254">
    <property type="entry name" value="Phosphoglycerate mutase-like"/>
    <property type="match status" value="1"/>
</dbReference>
<dbReference type="Proteomes" id="UP000013523">
    <property type="component" value="Chromosome"/>
</dbReference>
<dbReference type="SMART" id="SM00855">
    <property type="entry name" value="PGAM"/>
    <property type="match status" value="1"/>
</dbReference>